<comment type="caution">
    <text evidence="10">The sequence shown here is derived from an EMBL/GenBank/DDBJ whole genome shotgun (WGS) entry which is preliminary data.</text>
</comment>
<evidence type="ECO:0000256" key="4">
    <source>
        <dbReference type="ARBA" id="ARBA00022801"/>
    </source>
</evidence>
<feature type="domain" description="Peptidase S8/S53" evidence="8">
    <location>
        <begin position="162"/>
        <end position="403"/>
    </location>
</feature>
<keyword evidence="11" id="KW-1185">Reference proteome</keyword>
<feature type="domain" description="Inhibitor I9" evidence="9">
    <location>
        <begin position="21"/>
        <end position="98"/>
    </location>
</feature>
<reference evidence="10 11" key="1">
    <citation type="submission" date="2023-04" db="EMBL/GenBank/DDBJ databases">
        <title>Colletotrichum tabacum stain YC1 causing leaf anthracnose on Nicotiana tabacum(L.) cv.</title>
        <authorList>
            <person name="Ji Z."/>
            <person name="Wang M."/>
            <person name="Zhang J."/>
            <person name="Wang N."/>
            <person name="Zhou Z."/>
        </authorList>
    </citation>
    <scope>NUCLEOTIDE SEQUENCE [LARGE SCALE GENOMIC DNA]</scope>
    <source>
        <strain evidence="10 11">YC1</strain>
    </source>
</reference>
<keyword evidence="3 7" id="KW-0732">Signal</keyword>
<dbReference type="InterPro" id="IPR023828">
    <property type="entry name" value="Peptidase_S8_Ser-AS"/>
</dbReference>
<dbReference type="InterPro" id="IPR034193">
    <property type="entry name" value="PCSK9_ProteinaseK-like"/>
</dbReference>
<feature type="active site" description="Charge relay system" evidence="6">
    <location>
        <position position="170"/>
    </location>
</feature>
<organism evidence="10 11">
    <name type="scientific">Colletotrichum tabaci</name>
    <dbReference type="NCBI Taxonomy" id="1209068"/>
    <lineage>
        <taxon>Eukaryota</taxon>
        <taxon>Fungi</taxon>
        <taxon>Dikarya</taxon>
        <taxon>Ascomycota</taxon>
        <taxon>Pezizomycotina</taxon>
        <taxon>Sordariomycetes</taxon>
        <taxon>Hypocreomycetidae</taxon>
        <taxon>Glomerellales</taxon>
        <taxon>Glomerellaceae</taxon>
        <taxon>Colletotrichum</taxon>
        <taxon>Colletotrichum destructivum species complex</taxon>
    </lineage>
</organism>
<evidence type="ECO:0000256" key="1">
    <source>
        <dbReference type="ARBA" id="ARBA00011073"/>
    </source>
</evidence>
<dbReference type="PROSITE" id="PS00138">
    <property type="entry name" value="SUBTILASE_SER"/>
    <property type="match status" value="1"/>
</dbReference>
<dbReference type="PROSITE" id="PS51892">
    <property type="entry name" value="SUBTILASE"/>
    <property type="match status" value="1"/>
</dbReference>
<sequence>MKASSLLVLLGAVVPALAANKYIIQLKPGTSPDAVTRHHNAVRGLLRRRDGSAEEGTLDKTFRIGDDFNAYSGSFDDAALEAIAALDEVLAVELDQPIFVDPTEAEQTLFSLSSESESSASSSSFARRRALTTQPNSIWSLGDLSHRAAGSTEYVYDSTAGEGTTAYVFDTGIRLSHAEFEGRASFGINGVTGSTVSPGSNSDTDGHGTHVAATIVGKTYGVAKKAKVIDVKVFDGSTGSTSAILTGLDWAVKDIVSKGAQKKSVLNMSLSANNVAALDNAVLAAYRQGILTIVAAGNDNQPATTTSPARLPEAFTVGMTRPDRGRVNIIEGIYGSSYGPELDVFAPGQDIVSASHTSDTGTATKTGTSMAAPLVAGLVCYLRGLAGGFGTPKQVTDRILELAIPGVVGDPKNSPNLLVNNGSGR</sequence>
<feature type="chain" id="PRO_5043508168" evidence="7">
    <location>
        <begin position="19"/>
        <end position="425"/>
    </location>
</feature>
<proteinExistence type="inferred from homology"/>
<dbReference type="Gene3D" id="3.40.50.200">
    <property type="entry name" value="Peptidase S8/S53 domain"/>
    <property type="match status" value="1"/>
</dbReference>
<dbReference type="GO" id="GO:0005576">
    <property type="term" value="C:extracellular region"/>
    <property type="evidence" value="ECO:0007669"/>
    <property type="project" value="UniProtKB-ARBA"/>
</dbReference>
<dbReference type="SUPFAM" id="SSF54897">
    <property type="entry name" value="Protease propeptides/inhibitors"/>
    <property type="match status" value="1"/>
</dbReference>
<evidence type="ECO:0000259" key="9">
    <source>
        <dbReference type="Pfam" id="PF05922"/>
    </source>
</evidence>
<comment type="similarity">
    <text evidence="1 6">Belongs to the peptidase S8 family.</text>
</comment>
<evidence type="ECO:0000256" key="2">
    <source>
        <dbReference type="ARBA" id="ARBA00022670"/>
    </source>
</evidence>
<evidence type="ECO:0000256" key="5">
    <source>
        <dbReference type="ARBA" id="ARBA00022825"/>
    </source>
</evidence>
<dbReference type="Pfam" id="PF05922">
    <property type="entry name" value="Inhibitor_I9"/>
    <property type="match status" value="1"/>
</dbReference>
<evidence type="ECO:0000256" key="7">
    <source>
        <dbReference type="SAM" id="SignalP"/>
    </source>
</evidence>
<gene>
    <name evidence="10" type="ORF">QIS74_06213</name>
</gene>
<dbReference type="Pfam" id="PF00082">
    <property type="entry name" value="Peptidase_S8"/>
    <property type="match status" value="1"/>
</dbReference>
<dbReference type="InterPro" id="IPR010259">
    <property type="entry name" value="S8pro/Inhibitor_I9"/>
</dbReference>
<dbReference type="CDD" id="cd04077">
    <property type="entry name" value="Peptidases_S8_PCSK9_ProteinaseK_like"/>
    <property type="match status" value="1"/>
</dbReference>
<dbReference type="AlphaFoldDB" id="A0AAV9TFG3"/>
<keyword evidence="5 6" id="KW-0720">Serine protease</keyword>
<evidence type="ECO:0000256" key="6">
    <source>
        <dbReference type="PROSITE-ProRule" id="PRU01240"/>
    </source>
</evidence>
<keyword evidence="2 6" id="KW-0645">Protease</keyword>
<dbReference type="Proteomes" id="UP001327957">
    <property type="component" value="Unassembled WGS sequence"/>
</dbReference>
<dbReference type="PRINTS" id="PR00723">
    <property type="entry name" value="SUBTILISIN"/>
</dbReference>
<accession>A0AAV9TFG3</accession>
<protein>
    <submittedName>
        <fullName evidence="10">Alkaline serine protease Alp1</fullName>
    </submittedName>
</protein>
<evidence type="ECO:0000313" key="10">
    <source>
        <dbReference type="EMBL" id="KAK6218333.1"/>
    </source>
</evidence>
<dbReference type="SUPFAM" id="SSF52743">
    <property type="entry name" value="Subtilisin-like"/>
    <property type="match status" value="1"/>
</dbReference>
<name>A0AAV9TFG3_9PEZI</name>
<dbReference type="EMBL" id="JASAOK010000033">
    <property type="protein sequence ID" value="KAK6218333.1"/>
    <property type="molecule type" value="Genomic_DNA"/>
</dbReference>
<dbReference type="InterPro" id="IPR036852">
    <property type="entry name" value="Peptidase_S8/S53_dom_sf"/>
</dbReference>
<dbReference type="FunFam" id="3.40.50.200:FF:000007">
    <property type="entry name" value="Subtilisin-like serine protease"/>
    <property type="match status" value="1"/>
</dbReference>
<dbReference type="InterPro" id="IPR050131">
    <property type="entry name" value="Peptidase_S8_subtilisin-like"/>
</dbReference>
<evidence type="ECO:0000256" key="3">
    <source>
        <dbReference type="ARBA" id="ARBA00022729"/>
    </source>
</evidence>
<dbReference type="GO" id="GO:0006508">
    <property type="term" value="P:proteolysis"/>
    <property type="evidence" value="ECO:0007669"/>
    <property type="project" value="UniProtKB-KW"/>
</dbReference>
<feature type="signal peptide" evidence="7">
    <location>
        <begin position="1"/>
        <end position="18"/>
    </location>
</feature>
<dbReference type="PANTHER" id="PTHR43806:SF58">
    <property type="entry name" value="ALKALINE PROTEASE 1-RELATED"/>
    <property type="match status" value="1"/>
</dbReference>
<evidence type="ECO:0000313" key="11">
    <source>
        <dbReference type="Proteomes" id="UP001327957"/>
    </source>
</evidence>
<dbReference type="InterPro" id="IPR015500">
    <property type="entry name" value="Peptidase_S8_subtilisin-rel"/>
</dbReference>
<dbReference type="InterPro" id="IPR000209">
    <property type="entry name" value="Peptidase_S8/S53_dom"/>
</dbReference>
<keyword evidence="4 6" id="KW-0378">Hydrolase</keyword>
<feature type="active site" description="Charge relay system" evidence="6">
    <location>
        <position position="207"/>
    </location>
</feature>
<evidence type="ECO:0000259" key="8">
    <source>
        <dbReference type="Pfam" id="PF00082"/>
    </source>
</evidence>
<dbReference type="GO" id="GO:0004252">
    <property type="term" value="F:serine-type endopeptidase activity"/>
    <property type="evidence" value="ECO:0007669"/>
    <property type="project" value="UniProtKB-UniRule"/>
</dbReference>
<feature type="active site" description="Charge relay system" evidence="6">
    <location>
        <position position="369"/>
    </location>
</feature>
<dbReference type="PANTHER" id="PTHR43806">
    <property type="entry name" value="PEPTIDASE S8"/>
    <property type="match status" value="1"/>
</dbReference>